<evidence type="ECO:0000259" key="5">
    <source>
        <dbReference type="PROSITE" id="PS50835"/>
    </source>
</evidence>
<dbReference type="Gene3D" id="2.60.40.10">
    <property type="entry name" value="Immunoglobulins"/>
    <property type="match status" value="1"/>
</dbReference>
<dbReference type="GO" id="GO:0030183">
    <property type="term" value="P:B cell differentiation"/>
    <property type="evidence" value="ECO:0007669"/>
    <property type="project" value="TreeGrafter"/>
</dbReference>
<dbReference type="SUPFAM" id="SSF48726">
    <property type="entry name" value="Immunoglobulin"/>
    <property type="match status" value="1"/>
</dbReference>
<dbReference type="InterPro" id="IPR036179">
    <property type="entry name" value="Ig-like_dom_sf"/>
</dbReference>
<proteinExistence type="predicted"/>
<keyword evidence="3" id="KW-0472">Membrane</keyword>
<evidence type="ECO:0000256" key="3">
    <source>
        <dbReference type="SAM" id="Phobius"/>
    </source>
</evidence>
<reference evidence="6 7" key="1">
    <citation type="submission" date="2019-04" db="EMBL/GenBank/DDBJ databases">
        <title>The sequence and de novo assembly of Takifugu bimaculatus genome using PacBio and Hi-C technologies.</title>
        <authorList>
            <person name="Xu P."/>
            <person name="Liu B."/>
            <person name="Zhou Z."/>
        </authorList>
    </citation>
    <scope>NUCLEOTIDE SEQUENCE [LARGE SCALE GENOMIC DNA]</scope>
    <source>
        <strain evidence="6">TB-2018</strain>
        <tissue evidence="6">Muscle</tissue>
    </source>
</reference>
<feature type="domain" description="Ig-like" evidence="5">
    <location>
        <begin position="43"/>
        <end position="113"/>
    </location>
</feature>
<dbReference type="AlphaFoldDB" id="A0A4Z2CF47"/>
<dbReference type="EMBL" id="SWLE01000002">
    <property type="protein sequence ID" value="TNN02819.1"/>
    <property type="molecule type" value="Genomic_DNA"/>
</dbReference>
<dbReference type="CDD" id="cd00096">
    <property type="entry name" value="Ig"/>
    <property type="match status" value="1"/>
</dbReference>
<evidence type="ECO:0000256" key="1">
    <source>
        <dbReference type="ARBA" id="ARBA00023319"/>
    </source>
</evidence>
<keyword evidence="3" id="KW-0812">Transmembrane</keyword>
<evidence type="ECO:0000313" key="7">
    <source>
        <dbReference type="Proteomes" id="UP000516260"/>
    </source>
</evidence>
<organism evidence="6 7">
    <name type="scientific">Takifugu bimaculatus</name>
    <dbReference type="NCBI Taxonomy" id="433685"/>
    <lineage>
        <taxon>Eukaryota</taxon>
        <taxon>Metazoa</taxon>
        <taxon>Chordata</taxon>
        <taxon>Craniata</taxon>
        <taxon>Vertebrata</taxon>
        <taxon>Euteleostomi</taxon>
        <taxon>Actinopterygii</taxon>
        <taxon>Neopterygii</taxon>
        <taxon>Teleostei</taxon>
        <taxon>Neoteleostei</taxon>
        <taxon>Acanthomorphata</taxon>
        <taxon>Eupercaria</taxon>
        <taxon>Tetraodontiformes</taxon>
        <taxon>Tetradontoidea</taxon>
        <taxon>Tetraodontidae</taxon>
        <taxon>Takifugu</taxon>
    </lineage>
</organism>
<keyword evidence="3" id="KW-1133">Transmembrane helix</keyword>
<dbReference type="Proteomes" id="UP000516260">
    <property type="component" value="Chromosome 10"/>
</dbReference>
<feature type="chain" id="PRO_5021354803" description="Ig-like domain-containing protein" evidence="4">
    <location>
        <begin position="18"/>
        <end position="221"/>
    </location>
</feature>
<comment type="caution">
    <text evidence="6">The sequence shown here is derived from an EMBL/GenBank/DDBJ whole genome shotgun (WGS) entry which is preliminary data.</text>
</comment>
<dbReference type="PANTHER" id="PTHR14334">
    <property type="entry name" value="B-CELL ANTIGEN RECEPTOR COMPLEX-ASSOCIATED PROTEIN"/>
    <property type="match status" value="1"/>
</dbReference>
<feature type="compositionally biased region" description="Acidic residues" evidence="2">
    <location>
        <begin position="211"/>
        <end position="221"/>
    </location>
</feature>
<gene>
    <name evidence="6" type="ORF">fugu_010306</name>
</gene>
<keyword evidence="7" id="KW-1185">Reference proteome</keyword>
<keyword evidence="4" id="KW-0732">Signal</keyword>
<accession>A0A4Z2CF47</accession>
<name>A0A4Z2CF47_9TELE</name>
<sequence length="221" mass="25286">MWTLTSVFFCSLAVVVAQEEVTLEADKPYLRVRLHGVAEVECCYTSAEPLTATWVQTNRTRDDKFLNPSDHVTKGSKNMGTTKCSMLVLKSVELSDAGLYRCFLNNSKTEQYSHGTYLHVYTPIHKMLTISERTKNNILTAEGILLLLLVLLPATTILFKNKRQYELEKKKVTRESENIYQGLNLDECCPKYDQIERSHDHGPYQDVCSASDEEEFHLEKP</sequence>
<feature type="region of interest" description="Disordered" evidence="2">
    <location>
        <begin position="201"/>
        <end position="221"/>
    </location>
</feature>
<evidence type="ECO:0000256" key="2">
    <source>
        <dbReference type="SAM" id="MobiDB-lite"/>
    </source>
</evidence>
<keyword evidence="1" id="KW-0393">Immunoglobulin domain</keyword>
<dbReference type="GO" id="GO:0019815">
    <property type="term" value="C:B cell receptor complex"/>
    <property type="evidence" value="ECO:0007669"/>
    <property type="project" value="TreeGrafter"/>
</dbReference>
<dbReference type="InterPro" id="IPR007110">
    <property type="entry name" value="Ig-like_dom"/>
</dbReference>
<dbReference type="SMART" id="SM00409">
    <property type="entry name" value="IG"/>
    <property type="match status" value="1"/>
</dbReference>
<dbReference type="PANTHER" id="PTHR14334:SF1">
    <property type="entry name" value="B-CELL ANTIGEN RECEPTOR COMPLEX-ASSOCIATED PROTEIN ALPHA CHAIN"/>
    <property type="match status" value="1"/>
</dbReference>
<dbReference type="InterPro" id="IPR013783">
    <property type="entry name" value="Ig-like_fold"/>
</dbReference>
<feature type="transmembrane region" description="Helical" evidence="3">
    <location>
        <begin position="138"/>
        <end position="159"/>
    </location>
</feature>
<dbReference type="GO" id="GO:0009897">
    <property type="term" value="C:external side of plasma membrane"/>
    <property type="evidence" value="ECO:0007669"/>
    <property type="project" value="TreeGrafter"/>
</dbReference>
<dbReference type="GO" id="GO:0050853">
    <property type="term" value="P:B cell receptor signaling pathway"/>
    <property type="evidence" value="ECO:0007669"/>
    <property type="project" value="TreeGrafter"/>
</dbReference>
<feature type="signal peptide" evidence="4">
    <location>
        <begin position="1"/>
        <end position="17"/>
    </location>
</feature>
<dbReference type="PROSITE" id="PS50835">
    <property type="entry name" value="IG_LIKE"/>
    <property type="match status" value="1"/>
</dbReference>
<dbReference type="InterPro" id="IPR003599">
    <property type="entry name" value="Ig_sub"/>
</dbReference>
<protein>
    <recommendedName>
        <fullName evidence="5">Ig-like domain-containing protein</fullName>
    </recommendedName>
</protein>
<evidence type="ECO:0000256" key="4">
    <source>
        <dbReference type="SAM" id="SignalP"/>
    </source>
</evidence>
<evidence type="ECO:0000313" key="6">
    <source>
        <dbReference type="EMBL" id="TNN02819.1"/>
    </source>
</evidence>